<protein>
    <submittedName>
        <fullName evidence="1">Amino acid synthesis family protein</fullName>
    </submittedName>
</protein>
<keyword evidence="2" id="KW-1185">Reference proteome</keyword>
<dbReference type="InterPro" id="IPR009569">
    <property type="entry name" value="AA_synth_put"/>
</dbReference>
<dbReference type="EMBL" id="JAVRHL010000006">
    <property type="protein sequence ID" value="MDT0684578.1"/>
    <property type="molecule type" value="Genomic_DNA"/>
</dbReference>
<evidence type="ECO:0000313" key="2">
    <source>
        <dbReference type="Proteomes" id="UP001265259"/>
    </source>
</evidence>
<name>A0ABU3DLI1_9RHOB</name>
<evidence type="ECO:0000313" key="1">
    <source>
        <dbReference type="EMBL" id="MDT0684578.1"/>
    </source>
</evidence>
<proteinExistence type="predicted"/>
<sequence>MDVDIRKVSVNIDTVYHEHGPVQDPALRIGAAYAVVTNPFAGKYVEDLMPFMDALKPLGKRLATELSDALGGPDAVEAYGKGAIVGVEGELEHGAIWHVAGGWSMREVVGGKAIVPAAKTVAYTGYRLPIPLFHKEAAYVRGHFGSMEVGAIDAPKPREVLYGLVMATGGRIHERLGGLRPEDISEHDGQR</sequence>
<dbReference type="SUPFAM" id="SSF160519">
    <property type="entry name" value="BB2672-like"/>
    <property type="match status" value="1"/>
</dbReference>
<dbReference type="Pfam" id="PF06684">
    <property type="entry name" value="AA_synth"/>
    <property type="match status" value="1"/>
</dbReference>
<organism evidence="1 2">
    <name type="scientific">Tropicimonas omnivorans</name>
    <dbReference type="NCBI Taxonomy" id="3075590"/>
    <lineage>
        <taxon>Bacteria</taxon>
        <taxon>Pseudomonadati</taxon>
        <taxon>Pseudomonadota</taxon>
        <taxon>Alphaproteobacteria</taxon>
        <taxon>Rhodobacterales</taxon>
        <taxon>Roseobacteraceae</taxon>
        <taxon>Tropicimonas</taxon>
    </lineage>
</organism>
<dbReference type="RefSeq" id="WP_311694208.1">
    <property type="nucleotide sequence ID" value="NZ_JAVRHL010000006.1"/>
</dbReference>
<comment type="caution">
    <text evidence="1">The sequence shown here is derived from an EMBL/GenBank/DDBJ whole genome shotgun (WGS) entry which is preliminary data.</text>
</comment>
<dbReference type="Gene3D" id="3.30.1330.110">
    <property type="entry name" value="BB2672"/>
    <property type="match status" value="1"/>
</dbReference>
<reference evidence="1 2" key="1">
    <citation type="submission" date="2023-09" db="EMBL/GenBank/DDBJ databases">
        <authorList>
            <person name="Rey-Velasco X."/>
        </authorList>
    </citation>
    <scope>NUCLEOTIDE SEQUENCE [LARGE SCALE GENOMIC DNA]</scope>
    <source>
        <strain evidence="1 2">F158</strain>
    </source>
</reference>
<accession>A0ABU3DLI1</accession>
<gene>
    <name evidence="1" type="ORF">RM543_18095</name>
</gene>
<dbReference type="InterPro" id="IPR035936">
    <property type="entry name" value="BB2672"/>
</dbReference>
<dbReference type="Proteomes" id="UP001265259">
    <property type="component" value="Unassembled WGS sequence"/>
</dbReference>